<evidence type="ECO:0000313" key="1">
    <source>
        <dbReference type="EMBL" id="EEH36116.2"/>
    </source>
</evidence>
<dbReference type="GeneID" id="9101351"/>
<accession>C1GPJ4</accession>
<dbReference type="eggNOG" id="ENOG502SRAY">
    <property type="taxonomic scope" value="Eukaryota"/>
</dbReference>
<keyword evidence="2" id="KW-1185">Reference proteome</keyword>
<proteinExistence type="predicted"/>
<dbReference type="AlphaFoldDB" id="C1GPJ4"/>
<dbReference type="Proteomes" id="UP000002059">
    <property type="component" value="Partially assembled WGS sequence"/>
</dbReference>
<dbReference type="RefSeq" id="XP_002797900.2">
    <property type="nucleotide sequence ID" value="XM_002797854.2"/>
</dbReference>
<gene>
    <name evidence="1" type="ORF">PAAG_00439</name>
</gene>
<reference evidence="1 2" key="1">
    <citation type="journal article" date="2011" name="PLoS Genet.">
        <title>Comparative genomic analysis of human fungal pathogens causing paracoccidioidomycosis.</title>
        <authorList>
            <person name="Desjardins C.A."/>
            <person name="Champion M.D."/>
            <person name="Holder J.W."/>
            <person name="Muszewska A."/>
            <person name="Goldberg J."/>
            <person name="Bailao A.M."/>
            <person name="Brigido M.M."/>
            <person name="Ferreira M.E."/>
            <person name="Garcia A.M."/>
            <person name="Grynberg M."/>
            <person name="Gujja S."/>
            <person name="Heiman D.I."/>
            <person name="Henn M.R."/>
            <person name="Kodira C.D."/>
            <person name="Leon-Narvaez H."/>
            <person name="Longo L.V."/>
            <person name="Ma L.J."/>
            <person name="Malavazi I."/>
            <person name="Matsuo A.L."/>
            <person name="Morais F.V."/>
            <person name="Pereira M."/>
            <person name="Rodriguez-Brito S."/>
            <person name="Sakthikumar S."/>
            <person name="Salem-Izacc S.M."/>
            <person name="Sykes S.M."/>
            <person name="Teixeira M.M."/>
            <person name="Vallejo M.C."/>
            <person name="Walter M.E."/>
            <person name="Yandava C."/>
            <person name="Young S."/>
            <person name="Zeng Q."/>
            <person name="Zucker J."/>
            <person name="Felipe M.S."/>
            <person name="Goldman G.H."/>
            <person name="Haas B.J."/>
            <person name="McEwen J.G."/>
            <person name="Nino-Vega G."/>
            <person name="Puccia R."/>
            <person name="San-Blas G."/>
            <person name="Soares C.M."/>
            <person name="Birren B.W."/>
            <person name="Cuomo C.A."/>
        </authorList>
    </citation>
    <scope>NUCLEOTIDE SEQUENCE [LARGE SCALE GENOMIC DNA]</scope>
    <source>
        <strain evidence="2">ATCC MYA-826 / Pb01</strain>
    </source>
</reference>
<evidence type="ECO:0000313" key="2">
    <source>
        <dbReference type="Proteomes" id="UP000002059"/>
    </source>
</evidence>
<name>C1GPJ4_PARBA</name>
<dbReference type="VEuPathDB" id="FungiDB:PAAG_00439"/>
<protein>
    <submittedName>
        <fullName evidence="1">Uncharacterized protein</fullName>
    </submittedName>
</protein>
<dbReference type="KEGG" id="pbl:PAAG_00439"/>
<dbReference type="HOGENOM" id="CLU_2373366_0_0_1"/>
<organism evidence="1 2">
    <name type="scientific">Paracoccidioides lutzii (strain ATCC MYA-826 / Pb01)</name>
    <name type="common">Paracoccidioides brasiliensis</name>
    <dbReference type="NCBI Taxonomy" id="502779"/>
    <lineage>
        <taxon>Eukaryota</taxon>
        <taxon>Fungi</taxon>
        <taxon>Dikarya</taxon>
        <taxon>Ascomycota</taxon>
        <taxon>Pezizomycotina</taxon>
        <taxon>Eurotiomycetes</taxon>
        <taxon>Eurotiomycetidae</taxon>
        <taxon>Onygenales</taxon>
        <taxon>Ajellomycetaceae</taxon>
        <taxon>Paracoccidioides</taxon>
    </lineage>
</organism>
<sequence>MSAMSSGHPSICISNGPGSSMSNMNALRVLDLTELRAKYEGWSLTTYMEGDFAGNCLQTMSISHLYQFTYSLETVMIVRLTLRMITQNYMTTKVI</sequence>
<dbReference type="EMBL" id="KN293992">
    <property type="protein sequence ID" value="EEH36116.2"/>
    <property type="molecule type" value="Genomic_DNA"/>
</dbReference>